<accession>A0A837LE47</accession>
<dbReference type="GO" id="GO:0043565">
    <property type="term" value="F:sequence-specific DNA binding"/>
    <property type="evidence" value="ECO:0007669"/>
    <property type="project" value="TreeGrafter"/>
</dbReference>
<evidence type="ECO:0000256" key="4">
    <source>
        <dbReference type="ARBA" id="ARBA00023163"/>
    </source>
</evidence>
<dbReference type="PRINTS" id="PR00039">
    <property type="entry name" value="HTHLYSR"/>
</dbReference>
<dbReference type="Pfam" id="PF03466">
    <property type="entry name" value="LysR_substrate"/>
    <property type="match status" value="1"/>
</dbReference>
<organism evidence="6 7">
    <name type="scientific">Enterobacter roggenkampii</name>
    <dbReference type="NCBI Taxonomy" id="1812935"/>
    <lineage>
        <taxon>Bacteria</taxon>
        <taxon>Pseudomonadati</taxon>
        <taxon>Pseudomonadota</taxon>
        <taxon>Gammaproteobacteria</taxon>
        <taxon>Enterobacterales</taxon>
        <taxon>Enterobacteriaceae</taxon>
        <taxon>Enterobacter</taxon>
        <taxon>Enterobacter cloacae complex</taxon>
    </lineage>
</organism>
<proteinExistence type="inferred from homology"/>
<dbReference type="InterPro" id="IPR058163">
    <property type="entry name" value="LysR-type_TF_proteobact-type"/>
</dbReference>
<dbReference type="PANTHER" id="PTHR30537:SF32">
    <property type="entry name" value="HTH-TYPE TRANSCRIPTIONAL REGULATOR DSDC"/>
    <property type="match status" value="1"/>
</dbReference>
<dbReference type="SUPFAM" id="SSF53850">
    <property type="entry name" value="Periplasmic binding protein-like II"/>
    <property type="match status" value="1"/>
</dbReference>
<feature type="domain" description="HTH lysR-type" evidence="5">
    <location>
        <begin position="8"/>
        <end position="63"/>
    </location>
</feature>
<dbReference type="InterPro" id="IPR000847">
    <property type="entry name" value="LysR_HTH_N"/>
</dbReference>
<gene>
    <name evidence="6" type="ORF">ABF77_12845</name>
</gene>
<dbReference type="SUPFAM" id="SSF46785">
    <property type="entry name" value="Winged helix' DNA-binding domain"/>
    <property type="match status" value="1"/>
</dbReference>
<evidence type="ECO:0000259" key="5">
    <source>
        <dbReference type="PROSITE" id="PS50931"/>
    </source>
</evidence>
<dbReference type="RefSeq" id="WP_008786846.1">
    <property type="nucleotide sequence ID" value="NZ_LEDI01000026.1"/>
</dbReference>
<comment type="similarity">
    <text evidence="1">Belongs to the LysR transcriptional regulatory family.</text>
</comment>
<dbReference type="CDD" id="cd08432">
    <property type="entry name" value="PBP2_GcdR_TrpI_HvrB_AmpR_like"/>
    <property type="match status" value="1"/>
</dbReference>
<comment type="caution">
    <text evidence="6">The sequence shown here is derived from an EMBL/GenBank/DDBJ whole genome shotgun (WGS) entry which is preliminary data.</text>
</comment>
<keyword evidence="3" id="KW-0238">DNA-binding</keyword>
<evidence type="ECO:0000256" key="1">
    <source>
        <dbReference type="ARBA" id="ARBA00009437"/>
    </source>
</evidence>
<sequence>MVAQENMLALLRTFEIAAFHLSFTRAAKTLSLTQGAVSQRIRHLETLLGFRLFIRLTRKLQLTDEGQRLLNVLSLSLKRIHDEIEDIRVQGLRGKLSVGLPPTFAFLWLVPRLSEFRALWPGLNINFRVRAGLVDFNLERVDVAIYYSNLRYPDLYCERLADETLVPVCSPESEKRIQTSNGWLADIPFIHASESVDSQDVFSEWREWCQRTNRPLPVEENFMSFNNCQMAIEAAVSGCGVAMGRKRLVKKYVEAGSLVMPFEQEIPAGRGYDLIMPRENLNRPGIVAFSQWVKAILSEEKTFCR</sequence>
<dbReference type="Gene3D" id="3.40.190.10">
    <property type="entry name" value="Periplasmic binding protein-like II"/>
    <property type="match status" value="2"/>
</dbReference>
<dbReference type="AlphaFoldDB" id="A0A837LE47"/>
<dbReference type="PROSITE" id="PS50931">
    <property type="entry name" value="HTH_LYSR"/>
    <property type="match status" value="1"/>
</dbReference>
<keyword evidence="4" id="KW-0804">Transcription</keyword>
<dbReference type="InterPro" id="IPR036390">
    <property type="entry name" value="WH_DNA-bd_sf"/>
</dbReference>
<dbReference type="PANTHER" id="PTHR30537">
    <property type="entry name" value="HTH-TYPE TRANSCRIPTIONAL REGULATOR"/>
    <property type="match status" value="1"/>
</dbReference>
<dbReference type="InterPro" id="IPR005119">
    <property type="entry name" value="LysR_subst-bd"/>
</dbReference>
<dbReference type="Pfam" id="PF00126">
    <property type="entry name" value="HTH_1"/>
    <property type="match status" value="1"/>
</dbReference>
<dbReference type="GO" id="GO:0006351">
    <property type="term" value="P:DNA-templated transcription"/>
    <property type="evidence" value="ECO:0007669"/>
    <property type="project" value="TreeGrafter"/>
</dbReference>
<dbReference type="Gene3D" id="1.10.10.10">
    <property type="entry name" value="Winged helix-like DNA-binding domain superfamily/Winged helix DNA-binding domain"/>
    <property type="match status" value="1"/>
</dbReference>
<name>A0A837LE47_9ENTR</name>
<protein>
    <submittedName>
        <fullName evidence="6">LysR family transcriptional regulator</fullName>
    </submittedName>
</protein>
<evidence type="ECO:0000256" key="3">
    <source>
        <dbReference type="ARBA" id="ARBA00023125"/>
    </source>
</evidence>
<dbReference type="EMBL" id="LEDI01000026">
    <property type="protein sequence ID" value="KLQ03289.1"/>
    <property type="molecule type" value="Genomic_DNA"/>
</dbReference>
<dbReference type="Proteomes" id="UP000036013">
    <property type="component" value="Unassembled WGS sequence"/>
</dbReference>
<reference evidence="6 7" key="1">
    <citation type="submission" date="2015-06" db="EMBL/GenBank/DDBJ databases">
        <authorList>
            <person name="Adams M."/>
            <person name="Sutton G."/>
            <person name="Nelson K."/>
            <person name="Bonomo R."/>
            <person name="McCorrison J."/>
            <person name="Sanka R."/>
            <person name="Brinkac L."/>
            <person name="Nierman W."/>
        </authorList>
    </citation>
    <scope>NUCLEOTIDE SEQUENCE [LARGE SCALE GENOMIC DNA]</scope>
    <source>
        <strain evidence="6 7">GN02692</strain>
    </source>
</reference>
<keyword evidence="2" id="KW-0805">Transcription regulation</keyword>
<dbReference type="InterPro" id="IPR036388">
    <property type="entry name" value="WH-like_DNA-bd_sf"/>
</dbReference>
<evidence type="ECO:0000256" key="2">
    <source>
        <dbReference type="ARBA" id="ARBA00023015"/>
    </source>
</evidence>
<evidence type="ECO:0000313" key="6">
    <source>
        <dbReference type="EMBL" id="KLQ03289.1"/>
    </source>
</evidence>
<evidence type="ECO:0000313" key="7">
    <source>
        <dbReference type="Proteomes" id="UP000036013"/>
    </source>
</evidence>
<dbReference type="GO" id="GO:0003700">
    <property type="term" value="F:DNA-binding transcription factor activity"/>
    <property type="evidence" value="ECO:0007669"/>
    <property type="project" value="InterPro"/>
</dbReference>